<organism evidence="1 2">
    <name type="scientific">Triparma verrucosa</name>
    <dbReference type="NCBI Taxonomy" id="1606542"/>
    <lineage>
        <taxon>Eukaryota</taxon>
        <taxon>Sar</taxon>
        <taxon>Stramenopiles</taxon>
        <taxon>Ochrophyta</taxon>
        <taxon>Bolidophyceae</taxon>
        <taxon>Parmales</taxon>
        <taxon>Triparmaceae</taxon>
        <taxon>Triparma</taxon>
    </lineage>
</organism>
<keyword evidence="2" id="KW-1185">Reference proteome</keyword>
<gene>
    <name evidence="1" type="ORF">TrVE_jg10965</name>
</gene>
<dbReference type="Proteomes" id="UP001165160">
    <property type="component" value="Unassembled WGS sequence"/>
</dbReference>
<comment type="caution">
    <text evidence="1">The sequence shown here is derived from an EMBL/GenBank/DDBJ whole genome shotgun (WGS) entry which is preliminary data.</text>
</comment>
<accession>A0A9W7FLV4</accession>
<protein>
    <submittedName>
        <fullName evidence="1">Uncharacterized protein</fullName>
    </submittedName>
</protein>
<reference evidence="2" key="1">
    <citation type="journal article" date="2023" name="Commun. Biol.">
        <title>Genome analysis of Parmales, the sister group of diatoms, reveals the evolutionary specialization of diatoms from phago-mixotrophs to photoautotrophs.</title>
        <authorList>
            <person name="Ban H."/>
            <person name="Sato S."/>
            <person name="Yoshikawa S."/>
            <person name="Yamada K."/>
            <person name="Nakamura Y."/>
            <person name="Ichinomiya M."/>
            <person name="Sato N."/>
            <person name="Blanc-Mathieu R."/>
            <person name="Endo H."/>
            <person name="Kuwata A."/>
            <person name="Ogata H."/>
        </authorList>
    </citation>
    <scope>NUCLEOTIDE SEQUENCE [LARGE SCALE GENOMIC DNA]</scope>
    <source>
        <strain evidence="2">NIES 3699</strain>
    </source>
</reference>
<dbReference type="AlphaFoldDB" id="A0A9W7FLV4"/>
<evidence type="ECO:0000313" key="2">
    <source>
        <dbReference type="Proteomes" id="UP001165160"/>
    </source>
</evidence>
<name>A0A9W7FLV4_9STRA</name>
<dbReference type="EMBL" id="BRXX01000509">
    <property type="protein sequence ID" value="GMI14977.1"/>
    <property type="molecule type" value="Genomic_DNA"/>
</dbReference>
<evidence type="ECO:0000313" key="1">
    <source>
        <dbReference type="EMBL" id="GMI14977.1"/>
    </source>
</evidence>
<sequence length="644" mass="71560">MPQILLTISLQSSRFLLPISGTSPISTLLPLALKTYTSTLLHPPSTPSSPFTWLVFLGDVILPNDCLVGDVCSKNTVLEIKPVFISNKENVPNKVDEDDSYAHRNGVNSVESVYSEVVHRVSNLSLLLTRVDEDTPSVSNSVSLILSLSDSSLPSIAPLRNLLKYALSVSDVDLTFKVLLKIMKSKLSTTDIILSSVKQTFDDKRIKAKVSIEQEGFLEVVYELLAINDDGITECVLDVLSKFHDSNNGRSSSVTTNSKVSSLIPNTFYSKLINVRSPREYSEYTNVLLSMILAFYNLKATRLGGDVGGYVGLRNGWKGGGGEVGMCWRECSRRILRGRRKDYEEEVNMRYEERGILERWYERWQGEEEVAVLPKDKWRCEDRVLLTYLKILREVGGEDEEVCLACCALKGLGEMDGDWARIEKEEEELLGREEREWNITERTRSTSRIHILTAIRTVAGCILAGAENFKPSLQAGVLLMKSLGTIGKAVGCNILGQEDVSLTESDVRELMKTCLYQGGTARIEALKCLATLSQNGGGRRIILTANGVHVISTVLIAAVEGSVGEENFYIEREIVRPHDDTSLTSKYYENNPANLNTIERCCARILVHLAAAGDKERDEIAQEVHALKLTDDVAKELIDVILDD</sequence>
<proteinExistence type="predicted"/>